<protein>
    <submittedName>
        <fullName evidence="2">Uncharacterized protein</fullName>
    </submittedName>
</protein>
<dbReference type="RefSeq" id="WP_203904741.1">
    <property type="nucleotide sequence ID" value="NZ_BOPF01000046.1"/>
</dbReference>
<comment type="caution">
    <text evidence="2">The sequence shown here is derived from an EMBL/GenBank/DDBJ whole genome shotgun (WGS) entry which is preliminary data.</text>
</comment>
<evidence type="ECO:0000313" key="2">
    <source>
        <dbReference type="EMBL" id="GIJ51337.1"/>
    </source>
</evidence>
<feature type="compositionally biased region" description="Basic and acidic residues" evidence="1">
    <location>
        <begin position="101"/>
        <end position="111"/>
    </location>
</feature>
<feature type="compositionally biased region" description="Basic and acidic residues" evidence="1">
    <location>
        <begin position="46"/>
        <end position="78"/>
    </location>
</feature>
<sequence length="150" mass="16670">MEQGWAGLVAVALAWIFFAASARWSDRRLPSPAEMSQWGSRLSSLFRRDPDPDPAPAREPKGKRGYRLRDDGDGRTVVDWDEAEEPAPAARAGRSTSPNPRLDRWVRKSLDNEAEPGTIVQEGMRLFGVSAPTVKRALKRVREARGGSDE</sequence>
<dbReference type="AlphaFoldDB" id="A0A8J3YVN3"/>
<reference evidence="2" key="1">
    <citation type="submission" date="2021-01" db="EMBL/GenBank/DDBJ databases">
        <title>Whole genome shotgun sequence of Virgisporangium aliadipatigenens NBRC 105644.</title>
        <authorList>
            <person name="Komaki H."/>
            <person name="Tamura T."/>
        </authorList>
    </citation>
    <scope>NUCLEOTIDE SEQUENCE</scope>
    <source>
        <strain evidence="2">NBRC 105644</strain>
    </source>
</reference>
<name>A0A8J3YVN3_9ACTN</name>
<dbReference type="EMBL" id="BOPF01000046">
    <property type="protein sequence ID" value="GIJ51337.1"/>
    <property type="molecule type" value="Genomic_DNA"/>
</dbReference>
<gene>
    <name evidence="2" type="ORF">Val02_82230</name>
</gene>
<feature type="region of interest" description="Disordered" evidence="1">
    <location>
        <begin position="40"/>
        <end position="113"/>
    </location>
</feature>
<evidence type="ECO:0000313" key="3">
    <source>
        <dbReference type="Proteomes" id="UP000619260"/>
    </source>
</evidence>
<evidence type="ECO:0000256" key="1">
    <source>
        <dbReference type="SAM" id="MobiDB-lite"/>
    </source>
</evidence>
<proteinExistence type="predicted"/>
<organism evidence="2 3">
    <name type="scientific">Virgisporangium aliadipatigenens</name>
    <dbReference type="NCBI Taxonomy" id="741659"/>
    <lineage>
        <taxon>Bacteria</taxon>
        <taxon>Bacillati</taxon>
        <taxon>Actinomycetota</taxon>
        <taxon>Actinomycetes</taxon>
        <taxon>Micromonosporales</taxon>
        <taxon>Micromonosporaceae</taxon>
        <taxon>Virgisporangium</taxon>
    </lineage>
</organism>
<accession>A0A8J3YVN3</accession>
<dbReference type="Proteomes" id="UP000619260">
    <property type="component" value="Unassembled WGS sequence"/>
</dbReference>
<keyword evidence="3" id="KW-1185">Reference proteome</keyword>